<dbReference type="KEGG" id="bpsi:IX83_08100"/>
<reference evidence="4 5" key="1">
    <citation type="journal article" date="2014" name="BMC Genomics">
        <title>A genomic perspective on a new bacterial genus and species from the Alcaligenaceae family, Basilea psittacipulmonis.</title>
        <authorList>
            <person name="Whiteson K.L."/>
            <person name="Hernandez D."/>
            <person name="Lazarevic V."/>
            <person name="Gaia N."/>
            <person name="Farinelli L."/>
            <person name="Francois P."/>
            <person name="Pilo P."/>
            <person name="Frey J."/>
            <person name="Schrenzel J."/>
        </authorList>
    </citation>
    <scope>NUCLEOTIDE SEQUENCE [LARGE SCALE GENOMIC DNA]</scope>
    <source>
        <strain evidence="4 5">DSM 24701</strain>
    </source>
</reference>
<feature type="domain" description="AMP-binding enzyme C-terminal" evidence="2">
    <location>
        <begin position="361"/>
        <end position="441"/>
    </location>
</feature>
<gene>
    <name evidence="4" type="ORF">IX83_08100</name>
</gene>
<dbReference type="SUPFAM" id="SSF56801">
    <property type="entry name" value="Acetyl-CoA synthetase-like"/>
    <property type="match status" value="1"/>
</dbReference>
<dbReference type="InterPro" id="IPR054545">
    <property type="entry name" value="ApeI-like"/>
</dbReference>
<evidence type="ECO:0000259" key="1">
    <source>
        <dbReference type="Pfam" id="PF00501"/>
    </source>
</evidence>
<dbReference type="eggNOG" id="COG0764">
    <property type="taxonomic scope" value="Bacteria"/>
</dbReference>
<feature type="domain" description="AMP-dependent synthetase/ligase" evidence="1">
    <location>
        <begin position="27"/>
        <end position="304"/>
    </location>
</feature>
<dbReference type="Pfam" id="PF00501">
    <property type="entry name" value="AMP-binding"/>
    <property type="match status" value="1"/>
</dbReference>
<dbReference type="RefSeq" id="WP_038501107.1">
    <property type="nucleotide sequence ID" value="NZ_AFWK01000035.1"/>
</dbReference>
<evidence type="ECO:0000259" key="2">
    <source>
        <dbReference type="Pfam" id="PF13193"/>
    </source>
</evidence>
<sequence>MSHLLYPSFHLEHFERSNPQFLNGLLLLSQKLSSYTKVALWCHDSHLFTQALLAAWHAGCEVLLLPNLSESSIQWSHTADCLLSDQIIESTIPIIHLPFSDNETACLHSSSDNPSQATPTQSLSASATALLKPLSPDASLYLRTSGSSGESKIIKKTLRQFESEFHAINDVLSIQKHHYLLASVSHQHLFGLSFKVMMSLFTGADCVPQQLTYPEFLVEQTHLKKRSCIWISSPSCLNHFEAFTGWETLKPSIDLIISSGGPLPPKTANLFKENLMPIQEIYGSTETGVIATRQSDQAWQPFHSVHIDTSSSDQTVIQSNWTDQAQAIGDRIHLKENGQFTLNGRMDRVIKLAEKRASLDEIEHIINTHSFVKETFVFPHSQQTRLVAVIALTQDGIQLLRDSGRQSVVTHLRDFLNEKLDPVFVPRFWRFTTELPKNTQSKLDKDALHRFIHKPKQVEWDEEIHHENTYTAIGKIPLDLHYFSGHFAQFPLVPGVVQLEWAIEAAKHFGYTYQIDRIVNLKYQQFLRPHDTIKLSMTHQPDKKQIQFTIQSVDLPESVTYSSGRVHYRDSHE</sequence>
<dbReference type="eggNOG" id="COG0318">
    <property type="taxonomic scope" value="Bacteria"/>
</dbReference>
<evidence type="ECO:0008006" key="6">
    <source>
        <dbReference type="Google" id="ProtNLM"/>
    </source>
</evidence>
<dbReference type="HOGENOM" id="CLU_026234_1_0_4"/>
<dbReference type="OrthoDB" id="9787658at2"/>
<dbReference type="AlphaFoldDB" id="A0A077DJM6"/>
<dbReference type="Pfam" id="PF13193">
    <property type="entry name" value="AMP-binding_C"/>
    <property type="match status" value="1"/>
</dbReference>
<protein>
    <recommendedName>
        <fullName evidence="6">AMP-dependent synthetase/ligase domain-containing protein</fullName>
    </recommendedName>
</protein>
<organism evidence="4 5">
    <name type="scientific">Basilea psittacipulmonis DSM 24701</name>
    <dbReference type="NCBI Taxonomy" id="1072685"/>
    <lineage>
        <taxon>Bacteria</taxon>
        <taxon>Pseudomonadati</taxon>
        <taxon>Pseudomonadota</taxon>
        <taxon>Betaproteobacteria</taxon>
        <taxon>Burkholderiales</taxon>
        <taxon>Alcaligenaceae</taxon>
        <taxon>Basilea</taxon>
    </lineage>
</organism>
<dbReference type="EMBL" id="CP009238">
    <property type="protein sequence ID" value="AIL33263.1"/>
    <property type="molecule type" value="Genomic_DNA"/>
</dbReference>
<dbReference type="InterPro" id="IPR025110">
    <property type="entry name" value="AMP-bd_C"/>
</dbReference>
<dbReference type="PANTHER" id="PTHR45398:SF1">
    <property type="entry name" value="ENZYME, PUTATIVE (JCVI)-RELATED"/>
    <property type="match status" value="1"/>
</dbReference>
<keyword evidence="5" id="KW-1185">Reference proteome</keyword>
<dbReference type="Gene3D" id="3.10.129.10">
    <property type="entry name" value="Hotdog Thioesterase"/>
    <property type="match status" value="1"/>
</dbReference>
<evidence type="ECO:0000313" key="5">
    <source>
        <dbReference type="Proteomes" id="UP000028945"/>
    </source>
</evidence>
<dbReference type="Proteomes" id="UP000028945">
    <property type="component" value="Chromosome"/>
</dbReference>
<dbReference type="Gene3D" id="3.30.300.30">
    <property type="match status" value="1"/>
</dbReference>
<dbReference type="InterPro" id="IPR045851">
    <property type="entry name" value="AMP-bd_C_sf"/>
</dbReference>
<dbReference type="InterPro" id="IPR042099">
    <property type="entry name" value="ANL_N_sf"/>
</dbReference>
<proteinExistence type="predicted"/>
<evidence type="ECO:0000259" key="3">
    <source>
        <dbReference type="Pfam" id="PF22818"/>
    </source>
</evidence>
<accession>A0A077DJM6</accession>
<dbReference type="PANTHER" id="PTHR45398">
    <property type="match status" value="1"/>
</dbReference>
<feature type="domain" description="ApeI dehydratase-like" evidence="3">
    <location>
        <begin position="465"/>
        <end position="554"/>
    </location>
</feature>
<evidence type="ECO:0000313" key="4">
    <source>
        <dbReference type="EMBL" id="AIL33263.1"/>
    </source>
</evidence>
<dbReference type="InterPro" id="IPR000873">
    <property type="entry name" value="AMP-dep_synth/lig_dom"/>
</dbReference>
<dbReference type="Gene3D" id="3.40.50.12780">
    <property type="entry name" value="N-terminal domain of ligase-like"/>
    <property type="match status" value="1"/>
</dbReference>
<dbReference type="Pfam" id="PF22818">
    <property type="entry name" value="ApeI-like"/>
    <property type="match status" value="1"/>
</dbReference>
<name>A0A077DJM6_9BURK</name>
<dbReference type="SUPFAM" id="SSF54637">
    <property type="entry name" value="Thioesterase/thiol ester dehydrase-isomerase"/>
    <property type="match status" value="1"/>
</dbReference>
<dbReference type="InterPro" id="IPR029069">
    <property type="entry name" value="HotDog_dom_sf"/>
</dbReference>
<dbReference type="STRING" id="1072685.IX83_08100"/>